<gene>
    <name evidence="2" type="primary">LOC106754712</name>
</gene>
<sequence>MKIIMPLTEALHQLPVYSKRIKYYLGEVIHLEEEDTKKQEGCIRPLKRKHPPKMKDPGSLTIPCAIGDVNVGRALLDSGSGINLMPLSMLKKIRGLTLKPTNIFVVVADGSSKRSYGVVEDVVIRVENLQFLVDFLVMEIKVNEMVPLILGRPLMKTAKVVISVHDEMVMLKDQEHKLIYTASEEKLT</sequence>
<dbReference type="OrthoDB" id="1047367at2759"/>
<protein>
    <submittedName>
        <fullName evidence="2">Uncharacterized protein LOC106754712</fullName>
    </submittedName>
</protein>
<proteinExistence type="predicted"/>
<dbReference type="GeneID" id="106754712"/>
<organism evidence="1 2">
    <name type="scientific">Vigna radiata var. radiata</name>
    <name type="common">Mung bean</name>
    <name type="synonym">Phaseolus aureus</name>
    <dbReference type="NCBI Taxonomy" id="3916"/>
    <lineage>
        <taxon>Eukaryota</taxon>
        <taxon>Viridiplantae</taxon>
        <taxon>Streptophyta</taxon>
        <taxon>Embryophyta</taxon>
        <taxon>Tracheophyta</taxon>
        <taxon>Spermatophyta</taxon>
        <taxon>Magnoliopsida</taxon>
        <taxon>eudicotyledons</taxon>
        <taxon>Gunneridae</taxon>
        <taxon>Pentapetalae</taxon>
        <taxon>rosids</taxon>
        <taxon>fabids</taxon>
        <taxon>Fabales</taxon>
        <taxon>Fabaceae</taxon>
        <taxon>Papilionoideae</taxon>
        <taxon>50 kb inversion clade</taxon>
        <taxon>NPAAA clade</taxon>
        <taxon>indigoferoid/millettioid clade</taxon>
        <taxon>Phaseoleae</taxon>
        <taxon>Vigna</taxon>
    </lineage>
</organism>
<name>A0A1S3TER2_VIGRR</name>
<dbReference type="Gene3D" id="2.40.70.10">
    <property type="entry name" value="Acid Proteases"/>
    <property type="match status" value="1"/>
</dbReference>
<dbReference type="RefSeq" id="XP_014492258.1">
    <property type="nucleotide sequence ID" value="XM_014636772.1"/>
</dbReference>
<dbReference type="KEGG" id="vra:106754712"/>
<reference evidence="2" key="1">
    <citation type="submission" date="2025-08" db="UniProtKB">
        <authorList>
            <consortium name="RefSeq"/>
        </authorList>
    </citation>
    <scope>IDENTIFICATION</scope>
    <source>
        <tissue evidence="2">Leaf</tissue>
    </source>
</reference>
<dbReference type="AlphaFoldDB" id="A0A1S3TER2"/>
<dbReference type="Proteomes" id="UP000087766">
    <property type="component" value="Unplaced"/>
</dbReference>
<dbReference type="InterPro" id="IPR021109">
    <property type="entry name" value="Peptidase_aspartic_dom_sf"/>
</dbReference>
<dbReference type="Pfam" id="PF13650">
    <property type="entry name" value="Asp_protease_2"/>
    <property type="match status" value="1"/>
</dbReference>
<dbReference type="SUPFAM" id="SSF50630">
    <property type="entry name" value="Acid proteases"/>
    <property type="match status" value="1"/>
</dbReference>
<dbReference type="PANTHER" id="PTHR33067">
    <property type="entry name" value="RNA-DIRECTED DNA POLYMERASE-RELATED"/>
    <property type="match status" value="1"/>
</dbReference>
<evidence type="ECO:0000313" key="2">
    <source>
        <dbReference type="RefSeq" id="XP_014492258.1"/>
    </source>
</evidence>
<dbReference type="CDD" id="cd00303">
    <property type="entry name" value="retropepsin_like"/>
    <property type="match status" value="1"/>
</dbReference>
<dbReference type="PANTHER" id="PTHR33067:SF9">
    <property type="entry name" value="RNA-DIRECTED DNA POLYMERASE"/>
    <property type="match status" value="1"/>
</dbReference>
<evidence type="ECO:0000313" key="1">
    <source>
        <dbReference type="Proteomes" id="UP000087766"/>
    </source>
</evidence>
<accession>A0A1S3TER2</accession>
<keyword evidence="1" id="KW-1185">Reference proteome</keyword>